<dbReference type="EMBL" id="JAPUUL010000843">
    <property type="protein sequence ID" value="KAJ8129168.1"/>
    <property type="molecule type" value="Genomic_DNA"/>
</dbReference>
<evidence type="ECO:0000313" key="1">
    <source>
        <dbReference type="EMBL" id="KAJ8129168.1"/>
    </source>
</evidence>
<dbReference type="Proteomes" id="UP001153332">
    <property type="component" value="Unassembled WGS sequence"/>
</dbReference>
<proteinExistence type="predicted"/>
<protein>
    <submittedName>
        <fullName evidence="1">Uncharacterized protein</fullName>
    </submittedName>
</protein>
<organism evidence="1 2">
    <name type="scientific">Lasiodiplodia mahajangana</name>
    <dbReference type="NCBI Taxonomy" id="1108764"/>
    <lineage>
        <taxon>Eukaryota</taxon>
        <taxon>Fungi</taxon>
        <taxon>Dikarya</taxon>
        <taxon>Ascomycota</taxon>
        <taxon>Pezizomycotina</taxon>
        <taxon>Dothideomycetes</taxon>
        <taxon>Dothideomycetes incertae sedis</taxon>
        <taxon>Botryosphaeriales</taxon>
        <taxon>Botryosphaeriaceae</taxon>
        <taxon>Lasiodiplodia</taxon>
    </lineage>
</organism>
<sequence length="741" mass="84880">MHTTPTHKRQKASTQPLSAASEGELHERFRLVKYYLKTEELERAEGVLVICQAMLKRWEDGQKKGNDQKERDDQKCRIARYCIEIRAQLANIKFKRSKYKEAQRSFNTVLHGMGKEFDDRERNVVKKAIARLLENTPNKSISHGVIEIEIPIQRDLALVYAYQGDYRQALSHIKAAHGCLDRALNEIKHGEVNGPPHTKSFETMVPRISMSHDEIQEIDFPITPAKILETLHKKRDHLHLTESKIHYMLGDFSTALRKSGEALGNMEKRWKARDRMTLECASHHSILLALNSRIDEAYAIGVSAFVAIQKELGPGHAQTLKTKGHLTLLGLGDYASAEVKLRGVIKDVRKRRRTPLPDILHYQSQLALAKYHSGKLREAEELVLLVFREQMGIYTWPNERSPPRTSGETLLDCQDAIKDLLDTINKSPKSPTFHPRLLQTLRTMALIAQKDRGFEKLAFQILETVWERNKHFFGESSIFTLDSEYDLALAYRAASRNPNKLIALRESARHLQLVYQGRHSIFGSNHLGTASARREFNTGSTALSQLERCLGNIDRTTKTEKVAEEMTGRENGISQLDLPTKRELVEAEPRRILRIHELFAGEHHPETWRSLLWLLVVQVLSRDTEAADETLHRALQSVRHTSARRERFIESLDFEEQFAVALSVLGDKHQFKALQIVREITYTIEKLPARTCSPLQRSMKLLKANIDEHMGHLFIEVPNHRKEWKANIVLVRVGRPHGGST</sequence>
<gene>
    <name evidence="1" type="ORF">O1611_g4465</name>
</gene>
<name>A0ACC2JNU0_9PEZI</name>
<comment type="caution">
    <text evidence="1">The sequence shown here is derived from an EMBL/GenBank/DDBJ whole genome shotgun (WGS) entry which is preliminary data.</text>
</comment>
<accession>A0ACC2JNU0</accession>
<keyword evidence="2" id="KW-1185">Reference proteome</keyword>
<reference evidence="1" key="1">
    <citation type="submission" date="2022-12" db="EMBL/GenBank/DDBJ databases">
        <title>Genome Sequence of Lasiodiplodia mahajangana.</title>
        <authorList>
            <person name="Buettner E."/>
        </authorList>
    </citation>
    <scope>NUCLEOTIDE SEQUENCE</scope>
    <source>
        <strain evidence="1">VT137</strain>
    </source>
</reference>
<evidence type="ECO:0000313" key="2">
    <source>
        <dbReference type="Proteomes" id="UP001153332"/>
    </source>
</evidence>